<keyword evidence="3" id="KW-1185">Reference proteome</keyword>
<accession>A0A9X9MAV5</accession>
<comment type="caution">
    <text evidence="2">The sequence shown here is derived from an EMBL/GenBank/DDBJ whole genome shotgun (WGS) entry which is preliminary data.</text>
</comment>
<gene>
    <name evidence="2" type="ORF">BN2614_LOCUS1</name>
</gene>
<sequence>SGRCQAEWLERAESKPPARARGGQRGGRCGSEARPPWLPAPRRSGQIRNNDSRPGEEEGSAAATLSLLLCTLRAPRACSLEKTWKAAFVLTATHHPLKKAILADDMQVLQDRIIAENLQRYSYQTFSSCLIKLRC</sequence>
<proteinExistence type="predicted"/>
<feature type="region of interest" description="Disordered" evidence="1">
    <location>
        <begin position="1"/>
        <end position="59"/>
    </location>
</feature>
<organism evidence="2 3">
    <name type="scientific">Gulo gulo</name>
    <name type="common">Wolverine</name>
    <name type="synonym">Gluton</name>
    <dbReference type="NCBI Taxonomy" id="48420"/>
    <lineage>
        <taxon>Eukaryota</taxon>
        <taxon>Metazoa</taxon>
        <taxon>Chordata</taxon>
        <taxon>Craniata</taxon>
        <taxon>Vertebrata</taxon>
        <taxon>Euteleostomi</taxon>
        <taxon>Mammalia</taxon>
        <taxon>Eutheria</taxon>
        <taxon>Laurasiatheria</taxon>
        <taxon>Carnivora</taxon>
        <taxon>Caniformia</taxon>
        <taxon>Musteloidea</taxon>
        <taxon>Mustelidae</taxon>
        <taxon>Guloninae</taxon>
        <taxon>Gulo</taxon>
    </lineage>
</organism>
<dbReference type="Proteomes" id="UP000269945">
    <property type="component" value="Unassembled WGS sequence"/>
</dbReference>
<evidence type="ECO:0000256" key="1">
    <source>
        <dbReference type="SAM" id="MobiDB-lite"/>
    </source>
</evidence>
<evidence type="ECO:0000313" key="2">
    <source>
        <dbReference type="EMBL" id="VCX40858.1"/>
    </source>
</evidence>
<reference evidence="2 3" key="1">
    <citation type="submission" date="2018-10" db="EMBL/GenBank/DDBJ databases">
        <authorList>
            <person name="Ekblom R."/>
            <person name="Jareborg N."/>
        </authorList>
    </citation>
    <scope>NUCLEOTIDE SEQUENCE [LARGE SCALE GENOMIC DNA]</scope>
    <source>
        <tissue evidence="2">Muscle</tissue>
    </source>
</reference>
<feature type="non-terminal residue" evidence="2">
    <location>
        <position position="135"/>
    </location>
</feature>
<name>A0A9X9MAV5_GULGU</name>
<dbReference type="AlphaFoldDB" id="A0A9X9MAV5"/>
<protein>
    <submittedName>
        <fullName evidence="2">Uncharacterized protein</fullName>
    </submittedName>
</protein>
<dbReference type="EMBL" id="CYRY02045440">
    <property type="protein sequence ID" value="VCX40858.1"/>
    <property type="molecule type" value="Genomic_DNA"/>
</dbReference>
<evidence type="ECO:0000313" key="3">
    <source>
        <dbReference type="Proteomes" id="UP000269945"/>
    </source>
</evidence>